<dbReference type="Proteomes" id="UP001233271">
    <property type="component" value="Chromosome 4"/>
</dbReference>
<dbReference type="GeneID" id="85495854"/>
<accession>A0AA48L4T4</accession>
<sequence>MLATPTLYPVQSTPRNQTGETHLEIYTPIQGSTLPTGDKPQPVDVVHFRELSIIDEESVTGLSDVDTQQHENDTRPQLATQMCVNQDLGIQLAGKNRYVDQLVIEGHAMAHDLEEMRFLRTLVGETGVILRESAALLKENERLTDENKRLREQHAGGQSARQWQSRHDKLASQVKARQAKLAPKANKARMIHADLDEARSMVGKLRSQPATWVRANVEECAQCEVKAAEVTKLKNRLVENTTFANAQIHGAVEEIKALRVKLETQKTLTEEREANAGKLPADVDAQWQSKYDAKEAEVAALRADLDAKTTDVEALMCMDGDTTARVLQTKCNEMGAEVAALRTKPAQASTEETATQRQLSHNAALFKKWQSKYDILHREAAEYRSRLERQAALTRLWQSKYYKLRFSGQI</sequence>
<keyword evidence="2" id="KW-1185">Reference proteome</keyword>
<protein>
    <submittedName>
        <fullName evidence="1">Uncharacterized protein</fullName>
    </submittedName>
</protein>
<dbReference type="EMBL" id="AP028215">
    <property type="protein sequence ID" value="BEI91984.1"/>
    <property type="molecule type" value="Genomic_DNA"/>
</dbReference>
<evidence type="ECO:0000313" key="1">
    <source>
        <dbReference type="EMBL" id="BEI91984.1"/>
    </source>
</evidence>
<proteinExistence type="predicted"/>
<name>A0AA48L4T4_9TREE</name>
<dbReference type="RefSeq" id="XP_060457249.1">
    <property type="nucleotide sequence ID" value="XM_060600680.1"/>
</dbReference>
<gene>
    <name evidence="1" type="ORF">CcaverHIS019_0408040</name>
</gene>
<organism evidence="1 2">
    <name type="scientific">Cutaneotrichosporon cavernicola</name>
    <dbReference type="NCBI Taxonomy" id="279322"/>
    <lineage>
        <taxon>Eukaryota</taxon>
        <taxon>Fungi</taxon>
        <taxon>Dikarya</taxon>
        <taxon>Basidiomycota</taxon>
        <taxon>Agaricomycotina</taxon>
        <taxon>Tremellomycetes</taxon>
        <taxon>Trichosporonales</taxon>
        <taxon>Trichosporonaceae</taxon>
        <taxon>Cutaneotrichosporon</taxon>
    </lineage>
</organism>
<dbReference type="AlphaFoldDB" id="A0AA48L4T4"/>
<reference evidence="1" key="1">
    <citation type="journal article" date="2023" name="BMC Genomics">
        <title>Chromosome-level genome assemblies of Cutaneotrichosporon spp. (Trichosporonales, Basidiomycota) reveal imbalanced evolution between nucleotide sequences and chromosome synteny.</title>
        <authorList>
            <person name="Kobayashi Y."/>
            <person name="Kayamori A."/>
            <person name="Aoki K."/>
            <person name="Shiwa Y."/>
            <person name="Matsutani M."/>
            <person name="Fujita N."/>
            <person name="Sugita T."/>
            <person name="Iwasaki W."/>
            <person name="Tanaka N."/>
            <person name="Takashima M."/>
        </authorList>
    </citation>
    <scope>NUCLEOTIDE SEQUENCE</scope>
    <source>
        <strain evidence="1">HIS019</strain>
    </source>
</reference>
<dbReference type="KEGG" id="ccac:CcaHIS019_0408040"/>
<evidence type="ECO:0000313" key="2">
    <source>
        <dbReference type="Proteomes" id="UP001233271"/>
    </source>
</evidence>